<dbReference type="Proteomes" id="UP001266807">
    <property type="component" value="Unassembled WGS sequence"/>
</dbReference>
<keyword evidence="2" id="KW-1185">Reference proteome</keyword>
<protein>
    <recommendedName>
        <fullName evidence="3">Phosphatase</fullName>
    </recommendedName>
</protein>
<proteinExistence type="predicted"/>
<gene>
    <name evidence="1" type="ORF">J2W98_004593</name>
</gene>
<organism evidence="1 2">
    <name type="scientific">Paenibacillus peoriae</name>
    <dbReference type="NCBI Taxonomy" id="59893"/>
    <lineage>
        <taxon>Bacteria</taxon>
        <taxon>Bacillati</taxon>
        <taxon>Bacillota</taxon>
        <taxon>Bacilli</taxon>
        <taxon>Bacillales</taxon>
        <taxon>Paenibacillaceae</taxon>
        <taxon>Paenibacillus</taxon>
    </lineage>
</organism>
<evidence type="ECO:0008006" key="3">
    <source>
        <dbReference type="Google" id="ProtNLM"/>
    </source>
</evidence>
<name>A0ABU1QKX6_9BACL</name>
<accession>A0ABU1QKX6</accession>
<evidence type="ECO:0000313" key="2">
    <source>
        <dbReference type="Proteomes" id="UP001266807"/>
    </source>
</evidence>
<dbReference type="EMBL" id="JAVDUG010000007">
    <property type="protein sequence ID" value="MDR6780298.1"/>
    <property type="molecule type" value="Genomic_DNA"/>
</dbReference>
<evidence type="ECO:0000313" key="1">
    <source>
        <dbReference type="EMBL" id="MDR6780298.1"/>
    </source>
</evidence>
<sequence>MLKKMVLLIIAASFLFIVTVPDQALNHHNSIQPYVTIGGA</sequence>
<reference evidence="1 2" key="1">
    <citation type="submission" date="2023-07" db="EMBL/GenBank/DDBJ databases">
        <title>Sorghum-associated microbial communities from plants grown in Nebraska, USA.</title>
        <authorList>
            <person name="Schachtman D."/>
        </authorList>
    </citation>
    <scope>NUCLEOTIDE SEQUENCE [LARGE SCALE GENOMIC DNA]</scope>
    <source>
        <strain evidence="1 2">BE143</strain>
    </source>
</reference>
<comment type="caution">
    <text evidence="1">The sequence shown here is derived from an EMBL/GenBank/DDBJ whole genome shotgun (WGS) entry which is preliminary data.</text>
</comment>